<accession>A0A291DX53</accession>
<dbReference type="Proteomes" id="UP000217979">
    <property type="component" value="Chromosome"/>
</dbReference>
<sequence length="72" mass="8453">MLLRVTGASYPEPGVRHEYQLCDGSCVIEQPGFPAVSRWLFYNNMNHRVYKKAEQQAMRAAVEKHKKLWRCK</sequence>
<evidence type="ECO:0000313" key="2">
    <source>
        <dbReference type="Proteomes" id="UP000217979"/>
    </source>
</evidence>
<evidence type="ECO:0000313" key="1">
    <source>
        <dbReference type="EMBL" id="ATF92391.1"/>
    </source>
</evidence>
<dbReference type="EMBL" id="CP023525">
    <property type="protein sequence ID" value="ATF92391.1"/>
    <property type="molecule type" value="Genomic_DNA"/>
</dbReference>
<dbReference type="AlphaFoldDB" id="A0A291DX53"/>
<reference evidence="1 2" key="1">
    <citation type="submission" date="2017-09" db="EMBL/GenBank/DDBJ databases">
        <title>FDA dAtabase for Regulatory Grade micrObial Sequences (FDA-ARGOS): Supporting development and validation of Infectious Disease Dx tests.</title>
        <authorList>
            <person name="Minogue T."/>
            <person name="Wolcott M."/>
            <person name="Wasieloski L."/>
            <person name="Aguilar W."/>
            <person name="Moore D."/>
            <person name="Tallon L."/>
            <person name="Sadzewicz L."/>
            <person name="Ott S."/>
            <person name="Zhao X."/>
            <person name="Nagaraj S."/>
            <person name="Vavikolanu K."/>
            <person name="Aluvathingal J."/>
            <person name="Nadendla S."/>
            <person name="Sichtig H."/>
        </authorList>
    </citation>
    <scope>NUCLEOTIDE SEQUENCE [LARGE SCALE GENOMIC DNA]</scope>
    <source>
        <strain evidence="1 2">FDAARGOS_392</strain>
    </source>
</reference>
<protein>
    <submittedName>
        <fullName evidence="1">Uncharacterized protein</fullName>
    </submittedName>
</protein>
<organism evidence="1 2">
    <name type="scientific">Cedecea neteri</name>
    <dbReference type="NCBI Taxonomy" id="158822"/>
    <lineage>
        <taxon>Bacteria</taxon>
        <taxon>Pseudomonadati</taxon>
        <taxon>Pseudomonadota</taxon>
        <taxon>Gammaproteobacteria</taxon>
        <taxon>Enterobacterales</taxon>
        <taxon>Enterobacteriaceae</taxon>
        <taxon>Cedecea</taxon>
    </lineage>
</organism>
<name>A0A291DX53_9ENTR</name>
<gene>
    <name evidence="1" type="ORF">CO704_09980</name>
</gene>
<proteinExistence type="predicted"/>